<reference evidence="1 2" key="1">
    <citation type="submission" date="2021-06" db="EMBL/GenBank/DDBJ databases">
        <authorList>
            <person name="Palmer J.M."/>
        </authorList>
    </citation>
    <scope>NUCLEOTIDE SEQUENCE [LARGE SCALE GENOMIC DNA]</scope>
    <source>
        <strain evidence="1 2">XC_2019</strain>
        <tissue evidence="1">Muscle</tissue>
    </source>
</reference>
<keyword evidence="2" id="KW-1185">Reference proteome</keyword>
<evidence type="ECO:0000313" key="2">
    <source>
        <dbReference type="Proteomes" id="UP001434883"/>
    </source>
</evidence>
<accession>A0ABV0Q6E7</accession>
<evidence type="ECO:0000313" key="1">
    <source>
        <dbReference type="EMBL" id="MEQ2191359.1"/>
    </source>
</evidence>
<dbReference type="Proteomes" id="UP001434883">
    <property type="component" value="Unassembled WGS sequence"/>
</dbReference>
<gene>
    <name evidence="1" type="ORF">XENOCAPTIV_027247</name>
</gene>
<comment type="caution">
    <text evidence="1">The sequence shown here is derived from an EMBL/GenBank/DDBJ whole genome shotgun (WGS) entry which is preliminary data.</text>
</comment>
<name>A0ABV0Q6E7_9TELE</name>
<proteinExistence type="predicted"/>
<organism evidence="1 2">
    <name type="scientific">Xenoophorus captivus</name>
    <dbReference type="NCBI Taxonomy" id="1517983"/>
    <lineage>
        <taxon>Eukaryota</taxon>
        <taxon>Metazoa</taxon>
        <taxon>Chordata</taxon>
        <taxon>Craniata</taxon>
        <taxon>Vertebrata</taxon>
        <taxon>Euteleostomi</taxon>
        <taxon>Actinopterygii</taxon>
        <taxon>Neopterygii</taxon>
        <taxon>Teleostei</taxon>
        <taxon>Neoteleostei</taxon>
        <taxon>Acanthomorphata</taxon>
        <taxon>Ovalentaria</taxon>
        <taxon>Atherinomorphae</taxon>
        <taxon>Cyprinodontiformes</taxon>
        <taxon>Goodeidae</taxon>
        <taxon>Xenoophorus</taxon>
    </lineage>
</organism>
<protein>
    <submittedName>
        <fullName evidence="1">Uncharacterized protein</fullName>
    </submittedName>
</protein>
<dbReference type="EMBL" id="JAHRIN010000699">
    <property type="protein sequence ID" value="MEQ2191359.1"/>
    <property type="molecule type" value="Genomic_DNA"/>
</dbReference>
<sequence>MDDSSILRRRGLQALSFTWSGSSYVESAQAPSLFSPRTGSAARFESVLDLFSCNEVSAPCLRNYKEVLWDCVGLCSMACPRGLQVNEEPGRDRKPLACRRSVSWFGLRLNIIKEAKEV</sequence>